<dbReference type="GO" id="GO:0046872">
    <property type="term" value="F:metal ion binding"/>
    <property type="evidence" value="ECO:0007669"/>
    <property type="project" value="UniProtKB-UniRule"/>
</dbReference>
<evidence type="ECO:0000256" key="12">
    <source>
        <dbReference type="ARBA" id="ARBA00046380"/>
    </source>
</evidence>
<dbReference type="InterPro" id="IPR040619">
    <property type="entry name" value="Cas9_alpha-helical_lobe"/>
</dbReference>
<proteinExistence type="evidence at protein level"/>
<evidence type="ECO:0000256" key="11">
    <source>
        <dbReference type="ARBA" id="ARBA00023211"/>
    </source>
</evidence>
<dbReference type="Proteomes" id="UP000295658">
    <property type="component" value="Unassembled WGS sequence"/>
</dbReference>
<dbReference type="InterPro" id="IPR036397">
    <property type="entry name" value="RNaseH_sf"/>
</dbReference>
<dbReference type="Pfam" id="PF13395">
    <property type="entry name" value="HNH_4"/>
    <property type="match status" value="1"/>
</dbReference>
<evidence type="ECO:0000313" key="16">
    <source>
        <dbReference type="EMBL" id="TCL45021.1"/>
    </source>
</evidence>
<accession>A0A4R1QIZ8</accession>
<dbReference type="Pfam" id="PF18541">
    <property type="entry name" value="RuvC_III"/>
    <property type="match status" value="1"/>
</dbReference>
<dbReference type="GO" id="GO:0003677">
    <property type="term" value="F:DNA binding"/>
    <property type="evidence" value="ECO:0007669"/>
    <property type="project" value="UniProtKB-UniRule"/>
</dbReference>
<keyword evidence="14" id="KW-0175">Coiled coil</keyword>
<dbReference type="GO" id="GO:0003723">
    <property type="term" value="F:RNA binding"/>
    <property type="evidence" value="ECO:0007669"/>
    <property type="project" value="UniProtKB-UniRule"/>
</dbReference>
<keyword evidence="5 13" id="KW-0255">Endonuclease</keyword>
<dbReference type="EMBL" id="SLUL01000021">
    <property type="protein sequence ID" value="TCL45021.1"/>
    <property type="molecule type" value="Genomic_DNA"/>
</dbReference>
<evidence type="ECO:0000256" key="8">
    <source>
        <dbReference type="ARBA" id="ARBA00022884"/>
    </source>
</evidence>
<dbReference type="PROSITE" id="PS51749">
    <property type="entry name" value="HNH_CAS9"/>
    <property type="match status" value="1"/>
</dbReference>
<protein>
    <recommendedName>
        <fullName evidence="13">CRISPR-associated endonuclease Cas9</fullName>
        <ecNumber evidence="13">3.1.-.-</ecNumber>
    </recommendedName>
</protein>
<keyword evidence="18" id="KW-0002">3D-structure</keyword>
<keyword evidence="11" id="KW-0464">Manganese</keyword>
<evidence type="ECO:0000256" key="2">
    <source>
        <dbReference type="ARBA" id="ARBA00005244"/>
    </source>
</evidence>
<evidence type="ECO:0000256" key="9">
    <source>
        <dbReference type="ARBA" id="ARBA00023118"/>
    </source>
</evidence>
<evidence type="ECO:0000256" key="7">
    <source>
        <dbReference type="ARBA" id="ARBA00022842"/>
    </source>
</evidence>
<feature type="active site" description="For RuvC-like nuclease domain" evidence="13">
    <location>
        <position position="8"/>
    </location>
</feature>
<keyword evidence="7" id="KW-0460">Magnesium</keyword>
<keyword evidence="3 13" id="KW-0540">Nuclease</keyword>
<feature type="coiled-coil region" evidence="14">
    <location>
        <begin position="57"/>
        <end position="150"/>
    </location>
</feature>
<feature type="binding site" evidence="18">
    <location>
        <position position="479"/>
    </location>
    <ligand>
        <name>Mg(2+)</name>
        <dbReference type="ChEBI" id="CHEBI:18420"/>
    </ligand>
</feature>
<dbReference type="AlphaFoldDB" id="A0A4R1QIZ8"/>
<evidence type="ECO:0000256" key="1">
    <source>
        <dbReference type="ARBA" id="ARBA00001946"/>
    </source>
</evidence>
<reference evidence="16 17" key="1">
    <citation type="submission" date="2019-03" db="EMBL/GenBank/DDBJ databases">
        <title>Genomic Encyclopedia of Type Strains, Phase IV (KMG-IV): sequencing the most valuable type-strain genomes for metagenomic binning, comparative biology and taxonomic classification.</title>
        <authorList>
            <person name="Goeker M."/>
        </authorList>
    </citation>
    <scope>NUCLEOTIDE SEQUENCE [LARGE SCALE GENOMIC DNA]</scope>
    <source>
        <strain evidence="16 17">DSM 24979</strain>
    </source>
</reference>
<evidence type="ECO:0000256" key="3">
    <source>
        <dbReference type="ARBA" id="ARBA00022722"/>
    </source>
</evidence>
<reference evidence="18" key="2">
    <citation type="submission" date="2024-05" db="PDB data bank">
        <title>CryoEM structure of ThermoCas9 in post-cleavage state with a DNA containing NNNNCGA PAM.</title>
        <authorList>
            <person name="Shu Y."/>
            <person name="Zhao Y."/>
        </authorList>
    </citation>
    <scope>STRUCTURE BY ELECTRON MICROSCOPY (2.60 ANGSTROMS) OF 1-1083 IN COMPLEX WITH MG(2+)</scope>
</reference>
<comment type="function">
    <text evidence="13">CRISPR (clustered regularly interspaced short palindromic repeat) is an adaptive immune system that provides protection against mobile genetic elements (viruses, transposable elements and conjugative plasmids). CRISPR clusters contain spacers, sequences complementary to antecedent mobile elements, and target invading nucleic acids. CRISPR clusters are transcribed and processed into CRISPR RNA (crRNA). In type II CRISPR systems correct processing of pre-crRNA requires a trans-encoded small RNA (tracrRNA), endogenous ribonuclease 3 (rnc) and this protein. The tracrRNA serves as a guide for ribonuclease 3-aided processing of pre-crRNA. Subsequently Cas9/crRNA/tracrRNA endonucleolytically cleaves linear or circular dsDNA target complementary to the spacer; Cas9 is inactive in the absence of the 2 guide RNAs (gRNA). Cas9 recognizes the protospacer adjacent motif (PAM) in the CRISPR repeat sequences to help distinguish self versus nonself, as targets within the bacterial CRISPR locus do not have PAMs. PAM recognition is also required for catalytic activity.</text>
</comment>
<keyword evidence="4 18" id="KW-0479">Metal-binding</keyword>
<evidence type="ECO:0000313" key="17">
    <source>
        <dbReference type="Proteomes" id="UP000295658"/>
    </source>
</evidence>
<evidence type="ECO:0000256" key="4">
    <source>
        <dbReference type="ARBA" id="ARBA00022723"/>
    </source>
</evidence>
<comment type="similarity">
    <text evidence="13">Belongs to the CRISPR-associated Cas9 family.</text>
</comment>
<feature type="active site" description="Proton acceptor for HNH nuclease domain" evidence="13">
    <location>
        <position position="583"/>
    </location>
</feature>
<dbReference type="NCBIfam" id="TIGR01865">
    <property type="entry name" value="cas_Csn1"/>
    <property type="match status" value="1"/>
</dbReference>
<dbReference type="GO" id="GO:0004519">
    <property type="term" value="F:endonuclease activity"/>
    <property type="evidence" value="ECO:0007669"/>
    <property type="project" value="UniProtKB-UniRule"/>
</dbReference>
<dbReference type="GO" id="GO:0016787">
    <property type="term" value="F:hydrolase activity"/>
    <property type="evidence" value="ECO:0007669"/>
    <property type="project" value="UniProtKB-KW"/>
</dbReference>
<keyword evidence="6 13" id="KW-0378">Hydrolase</keyword>
<comment type="caution">
    <text evidence="16">The sequence shown here is derived from an EMBL/GenBank/DDBJ whole genome shotgun (WGS) entry which is preliminary data.</text>
</comment>
<organism evidence="16 17">
    <name type="scientific">Thermolongibacillus altinsuensis</name>
    <dbReference type="NCBI Taxonomy" id="575256"/>
    <lineage>
        <taxon>Bacteria</taxon>
        <taxon>Bacillati</taxon>
        <taxon>Bacillota</taxon>
        <taxon>Bacilli</taxon>
        <taxon>Bacillales</taxon>
        <taxon>Anoxybacillaceae</taxon>
        <taxon>Thermolongibacillus</taxon>
    </lineage>
</organism>
<keyword evidence="9 13" id="KW-0051">Antiviral defense</keyword>
<dbReference type="GO" id="GO:0043571">
    <property type="term" value="P:maintenance of CRISPR repeat elements"/>
    <property type="evidence" value="ECO:0007669"/>
    <property type="project" value="UniProtKB-UniRule"/>
</dbReference>
<dbReference type="InterPro" id="IPR003615">
    <property type="entry name" value="HNH_nuc"/>
</dbReference>
<dbReference type="RefSeq" id="WP_132949555.1">
    <property type="nucleotide sequence ID" value="NZ_SLUL01000021.1"/>
</dbReference>
<gene>
    <name evidence="13" type="primary">cas9</name>
    <name evidence="16" type="ORF">EDD69_12122</name>
</gene>
<evidence type="ECO:0007829" key="18">
    <source>
        <dbReference type="PDB" id="9BS6"/>
    </source>
</evidence>
<evidence type="ECO:0000256" key="5">
    <source>
        <dbReference type="ARBA" id="ARBA00022759"/>
    </source>
</evidence>
<name>A0A4R1QIZ8_9BACL</name>
<keyword evidence="8 13" id="KW-0694">RNA-binding</keyword>
<evidence type="ECO:0000259" key="15">
    <source>
        <dbReference type="PROSITE" id="PS51749"/>
    </source>
</evidence>
<dbReference type="InterPro" id="IPR041383">
    <property type="entry name" value="RuvC_III"/>
</dbReference>
<comment type="subunit">
    <text evidence="12 13">Monomer. Binds crRNA and tracrRNA.</text>
</comment>
<comment type="cofactor">
    <cofactor evidence="1">
        <name>Mg(2+)</name>
        <dbReference type="ChEBI" id="CHEBI:18420"/>
    </cofactor>
</comment>
<evidence type="ECO:0000256" key="13">
    <source>
        <dbReference type="HAMAP-Rule" id="MF_01480"/>
    </source>
</evidence>
<evidence type="ECO:0000256" key="6">
    <source>
        <dbReference type="ARBA" id="ARBA00022801"/>
    </source>
</evidence>
<dbReference type="InterPro" id="IPR028629">
    <property type="entry name" value="Cas9"/>
</dbReference>
<comment type="similarity">
    <text evidence="2">Belongs to the CRISPR-associated protein Cas9 family. Subtype II-A subfamily.</text>
</comment>
<feature type="domain" description="HNH Cas9-type" evidence="15">
    <location>
        <begin position="509"/>
        <end position="664"/>
    </location>
</feature>
<dbReference type="Pfam" id="PF18470">
    <property type="entry name" value="Cas9_a"/>
    <property type="match status" value="1"/>
</dbReference>
<keyword evidence="10 13" id="KW-0238">DNA-binding</keyword>
<dbReference type="InterPro" id="IPR033114">
    <property type="entry name" value="HNH_CAS9"/>
</dbReference>
<dbReference type="Gene3D" id="3.30.420.10">
    <property type="entry name" value="Ribonuclease H-like superfamily/Ribonuclease H"/>
    <property type="match status" value="3"/>
</dbReference>
<comment type="caution">
    <text evidence="13">Lacks conserved residue(s) required for the propagation of feature annotation.</text>
</comment>
<keyword evidence="17" id="KW-1185">Reference proteome</keyword>
<dbReference type="EC" id="3.1.-.-" evidence="13"/>
<comment type="domain">
    <text evidence="13">Has 2 endonuclease domains. The discontinuous RuvC-like domain cleaves the target DNA noncomplementary to crRNA while the HNH nuclease domain cleaves the target DNA complementary to crRNA.</text>
</comment>
<evidence type="ECO:0000256" key="10">
    <source>
        <dbReference type="ARBA" id="ARBA00023125"/>
    </source>
</evidence>
<evidence type="ECO:0000256" key="14">
    <source>
        <dbReference type="SAM" id="Coils"/>
    </source>
</evidence>
<dbReference type="HAMAP" id="MF_01480">
    <property type="entry name" value="Cas9"/>
    <property type="match status" value="1"/>
</dbReference>
<sequence length="1088" mass="127704">MNYKIGLDIGIASVGWAVINLDQKRIEDLGVRIFDKAEHPQNGESLALPRRLARSARRRLRRRKHRLERIRRLLIRENILTKEEMEQLFQQKNLVDVWQLRVDALERKLNNEELARVLLHLAKWRGFKSNRKSERNSKESSELLKNIEENRSILAYYRTVAEMIVKDVKFAEHKRNKSDSYTNMIARDDLEQEIKIIFEKQREFNNPVCTKHLEKEYLKIWASQRPFASKDDIEKKVGFCTFEPKEKRTPKATYTFQSFIAWEHINKLRLVSQNDIRPLTESERHLLYEQAFLKNKITYHDIRKLLNLSDDTYFKGILYDPDTPLKQIENIRFLELDAYHKVRKCLENVYGKDAVKMFDETDFDTFGYALTIFKDDADIYAYLRNEYIQKDGKHIPNFANKVYEEQLIEELLNLSFSKFGHLSIKAIRKILPYLEQGEVYSRACELAGYDFTGPKKKEKTLLLPTIPNIANPVVMRALTQARKVVNAIIKKYGSPVSIHIELARDLSHSFDERKKIQKDQMENRKKNETAIRQLMEYGLTKNPTGLDIVKFKLWSEQQGRCMYSLDPIELERLLEPGYTEVDHILPYSRSLDDSYANKVLVLTRENRQKGNRIPAEYLGIGTERWNKYEAFVLTNKQFSKKKKQNLLRLHYKETEEKEFKERNLNDTRYISRFFANFIKEHLKFAESDDRKKVYTVSGKITAHLRSRWDFNKNREESDLHHALDAVIVACASPWMIEKITEFYKTREENKEVSKKKEPHFPQPWPNFADELKARLSKFPKESIKALNLGNYDSKKLESLQPIFVSRMPKRSVTGAAHQETLRTYVGIDERSGKIQTAVKTKLSDIKLDKDGHFPMYGKESDPRTYEAIRQRLLEHNNDPKKAFQEPLYKPKKNGEPGPIIRTVKIIDTKNQVIKLNDGKAAVYNSNIVRTDVFEKDGKYYCVPVYTMDIMKGILPNRAIEANKPYSEWKEMTEDYTFKFSLYPNDLVRIELPKEKTIKNTLGEEVKIKDIFVYYRTIHSSNGGLYLVSHDNSFLLEGIGSKTLKRFEKYQVDVLGNIYKVKGEKRVGLATPINQKAKQTINSLQSVSH</sequence>
<dbReference type="GO" id="GO:0051607">
    <property type="term" value="P:defense response to virus"/>
    <property type="evidence" value="ECO:0007669"/>
    <property type="project" value="UniProtKB-UniRule"/>
</dbReference>
<dbReference type="OrthoDB" id="9757607at2"/>
<dbReference type="PDB" id="9BS6">
    <property type="method" value="EM"/>
    <property type="resolution" value="2.60 A"/>
    <property type="chains" value="A=1-1083"/>
</dbReference>